<dbReference type="RefSeq" id="YP_004222376.1">
    <property type="nucleotide sequence ID" value="NC_015099.1"/>
</dbReference>
<proteinExistence type="predicted"/>
<gene>
    <name evidence="2" type="primary">orf113a</name>
</gene>
<keyword evidence="2" id="KW-0496">Mitochondrion</keyword>
<name>E6ZE01_BETVM</name>
<dbReference type="EMBL" id="FP885845">
    <property type="protein sequence ID" value="CBJ17591.1"/>
    <property type="molecule type" value="Genomic_DNA"/>
</dbReference>
<feature type="region of interest" description="Disordered" evidence="1">
    <location>
        <begin position="1"/>
        <end position="44"/>
    </location>
</feature>
<feature type="compositionally biased region" description="Basic and acidic residues" evidence="1">
    <location>
        <begin position="15"/>
        <end position="44"/>
    </location>
</feature>
<protein>
    <submittedName>
        <fullName evidence="3">Uncharacterized protein orf113a</fullName>
    </submittedName>
</protein>
<dbReference type="AlphaFoldDB" id="E6ZE01"/>
<organism evidence="2">
    <name type="scientific">Beta vulgaris subsp. maritima</name>
    <name type="common">Sea beet</name>
    <name type="synonym">Beta maritima</name>
    <dbReference type="NCBI Taxonomy" id="350892"/>
    <lineage>
        <taxon>Eukaryota</taxon>
        <taxon>Viridiplantae</taxon>
        <taxon>Streptophyta</taxon>
        <taxon>Embryophyta</taxon>
        <taxon>Tracheophyta</taxon>
        <taxon>Spermatophyta</taxon>
        <taxon>Magnoliopsida</taxon>
        <taxon>eudicotyledons</taxon>
        <taxon>Gunneridae</taxon>
        <taxon>Pentapetalae</taxon>
        <taxon>Caryophyllales</taxon>
        <taxon>Chenopodiaceae</taxon>
        <taxon>Betoideae</taxon>
        <taxon>Beta</taxon>
    </lineage>
</organism>
<dbReference type="EMBL" id="FP885834">
    <property type="protein sequence ID" value="CBJ14015.1"/>
    <property type="molecule type" value="Genomic_DNA"/>
</dbReference>
<accession>E6ZE01</accession>
<evidence type="ECO:0000313" key="3">
    <source>
        <dbReference type="EMBL" id="CBJ20709.1"/>
    </source>
</evidence>
<sequence>MRDSGVLTLNPLQQLKREKNEKVPVYKRDGVEGGEENKSLKEAPLRVPQPRLSLLLLIDRQTGYQQQEWNLLSLQFFLPTFRMNTKSTVSLSLSVPSSIPLEVGGFRGNEINQ</sequence>
<dbReference type="GeneID" id="10220715"/>
<dbReference type="EMBL" id="FP885834">
    <property type="protein sequence ID" value="CBJ14043.1"/>
    <property type="molecule type" value="Genomic_DNA"/>
</dbReference>
<evidence type="ECO:0000256" key="1">
    <source>
        <dbReference type="SAM" id="MobiDB-lite"/>
    </source>
</evidence>
<reference evidence="2" key="1">
    <citation type="submission" date="2010-11" db="EMBL/GenBank/DDBJ databases">
        <authorList>
            <person name="Genoscope - CEA"/>
        </authorList>
    </citation>
    <scope>NUCLEOTIDE SEQUENCE</scope>
</reference>
<geneLocation type="mitochondrion" evidence="2"/>
<reference evidence="2" key="2">
    <citation type="journal article" date="2011" name="Genome Biol. Evol.">
        <title>Structural and content diversity of mitochondrial genome in beet: a comparative genomic analysis.</title>
        <authorList>
            <person name="Darracq A."/>
            <person name="Varre J.S."/>
            <person name="Marechal-Drouard L."/>
            <person name="Courseaux A."/>
            <person name="Saumitou-Laprade P."/>
            <person name="Oztas S."/>
            <person name="Vacherie B."/>
            <person name="Barbe V.and.Touzet.P."/>
        </authorList>
    </citation>
    <scope>NUCLEOTIDE SEQUENCE</scope>
</reference>
<dbReference type="EMBL" id="FQ014231">
    <property type="protein sequence ID" value="CBL54130.1"/>
    <property type="molecule type" value="Genomic_DNA"/>
</dbReference>
<evidence type="ECO:0000313" key="2">
    <source>
        <dbReference type="EMBL" id="CBJ14015.1"/>
    </source>
</evidence>
<dbReference type="EMBL" id="FP885871">
    <property type="protein sequence ID" value="CBJ20709.1"/>
    <property type="molecule type" value="Genomic_DNA"/>
</dbReference>